<dbReference type="PANTHER" id="PTHR42957">
    <property type="entry name" value="HELICASE MJ1565-RELATED"/>
    <property type="match status" value="1"/>
</dbReference>
<dbReference type="AlphaFoldDB" id="A0A7J3WCB3"/>
<organism evidence="7">
    <name type="scientific">Caldiarchaeum subterraneum</name>
    <dbReference type="NCBI Taxonomy" id="311458"/>
    <lineage>
        <taxon>Archaea</taxon>
        <taxon>Nitrososphaerota</taxon>
        <taxon>Candidatus Caldarchaeales</taxon>
        <taxon>Candidatus Caldarchaeaceae</taxon>
        <taxon>Candidatus Caldarchaeum</taxon>
    </lineage>
</organism>
<sequence length="533" mass="59770">MSDFLELKQVGVIVGEARSDQFFFVSRPDDYPARWEYLMVYSLEEVEGEFCEVPVVAQVEGVVAASQALSPTVDIEALNRILAAEVYDVRTWGRARVLGYLDSEGRVLQPRRAVAPGKQVYIAPKTLLEKFYSFPDDERLHVGHLITRPDVPVHLSVRGFRRHLAIIAQTGAGKSYLAGVLMEELLRKGATILVLDPHSDYVRLTMTPDGSLHELAYRITVYRHPAATGRYQNLFNLRNYEIAFTELDADDICDIAGIREDATRQRAAVRKAVEHLANTAYTPQDLLKLLENPPWKDEDGELADAAHAAARYIRYLTYLKVFGLSSTNVSELLKPAHASIIDLSGLRDDSMNYIAYTILSKVYNTVSGGLFGYPVFIVIEEAHRFVPYGEETYASAIINRIAAEGRKFGLFLILVTQRPSKIDDDSLSQCNSQIIMRLTNPEDQKAVAKSSERMSQDLLNDLPSLNQGEAVVVGEVTKVPVMMKVRPRTTMEGGADIDVVSKLREALNLVRNDKRADEEDKRRRPFKGGFEET</sequence>
<dbReference type="InterPro" id="IPR002789">
    <property type="entry name" value="HerA_central"/>
</dbReference>
<evidence type="ECO:0000256" key="4">
    <source>
        <dbReference type="ARBA" id="ARBA00048988"/>
    </source>
</evidence>
<name>A0A7J3WCB3_CALS0</name>
<gene>
    <name evidence="7" type="ORF">ENM30_03405</name>
</gene>
<evidence type="ECO:0000256" key="2">
    <source>
        <dbReference type="ARBA" id="ARBA00034617"/>
    </source>
</evidence>
<dbReference type="InterPro" id="IPR027417">
    <property type="entry name" value="P-loop_NTPase"/>
</dbReference>
<comment type="catalytic activity">
    <reaction evidence="4">
        <text>ATP + H2O = ADP + phosphate + H(+)</text>
        <dbReference type="Rhea" id="RHEA:13065"/>
        <dbReference type="ChEBI" id="CHEBI:15377"/>
        <dbReference type="ChEBI" id="CHEBI:15378"/>
        <dbReference type="ChEBI" id="CHEBI:30616"/>
        <dbReference type="ChEBI" id="CHEBI:43474"/>
        <dbReference type="ChEBI" id="CHEBI:456216"/>
        <dbReference type="EC" id="5.6.2.4"/>
    </reaction>
</comment>
<dbReference type="GO" id="GO:0005524">
    <property type="term" value="F:ATP binding"/>
    <property type="evidence" value="ECO:0007669"/>
    <property type="project" value="UniProtKB-KW"/>
</dbReference>
<dbReference type="Pfam" id="PF01935">
    <property type="entry name" value="DUF87"/>
    <property type="match status" value="1"/>
</dbReference>
<dbReference type="GO" id="GO:0043138">
    <property type="term" value="F:3'-5' DNA helicase activity"/>
    <property type="evidence" value="ECO:0007669"/>
    <property type="project" value="UniProtKB-EC"/>
</dbReference>
<keyword evidence="7" id="KW-0547">Nucleotide-binding</keyword>
<dbReference type="InterPro" id="IPR008571">
    <property type="entry name" value="HerA-like"/>
</dbReference>
<feature type="domain" description="Helicase HerA central" evidence="6">
    <location>
        <begin position="140"/>
        <end position="361"/>
    </location>
</feature>
<dbReference type="PANTHER" id="PTHR42957:SF1">
    <property type="entry name" value="HELICASE MJ1565-RELATED"/>
    <property type="match status" value="1"/>
</dbReference>
<feature type="compositionally biased region" description="Basic and acidic residues" evidence="5">
    <location>
        <begin position="512"/>
        <end position="522"/>
    </location>
</feature>
<evidence type="ECO:0000256" key="5">
    <source>
        <dbReference type="SAM" id="MobiDB-lite"/>
    </source>
</evidence>
<comment type="caution">
    <text evidence="7">The sequence shown here is derived from an EMBL/GenBank/DDBJ whole genome shotgun (WGS) entry which is preliminary data.</text>
</comment>
<dbReference type="SUPFAM" id="SSF52540">
    <property type="entry name" value="P-loop containing nucleoside triphosphate hydrolases"/>
    <property type="match status" value="1"/>
</dbReference>
<evidence type="ECO:0000256" key="1">
    <source>
        <dbReference type="ARBA" id="ARBA00007816"/>
    </source>
</evidence>
<keyword evidence="7" id="KW-0067">ATP-binding</keyword>
<dbReference type="Gene3D" id="3.40.50.300">
    <property type="entry name" value="P-loop containing nucleotide triphosphate hydrolases"/>
    <property type="match status" value="2"/>
</dbReference>
<evidence type="ECO:0000256" key="3">
    <source>
        <dbReference type="ARBA" id="ARBA00048954"/>
    </source>
</evidence>
<comment type="catalytic activity">
    <reaction evidence="2">
        <text>Couples ATP hydrolysis with the unwinding of duplex DNA by translocating in the 3'-5' direction.</text>
        <dbReference type="EC" id="5.6.2.4"/>
    </reaction>
</comment>
<dbReference type="GO" id="GO:0043139">
    <property type="term" value="F:5'-3' DNA helicase activity"/>
    <property type="evidence" value="ECO:0007669"/>
    <property type="project" value="UniProtKB-EC"/>
</dbReference>
<protein>
    <submittedName>
        <fullName evidence="7">ATP-binding protein</fullName>
    </submittedName>
</protein>
<comment type="catalytic activity">
    <reaction evidence="3">
        <text>ATP + H2O = ADP + phosphate + H(+)</text>
        <dbReference type="Rhea" id="RHEA:13065"/>
        <dbReference type="ChEBI" id="CHEBI:15377"/>
        <dbReference type="ChEBI" id="CHEBI:15378"/>
        <dbReference type="ChEBI" id="CHEBI:30616"/>
        <dbReference type="ChEBI" id="CHEBI:43474"/>
        <dbReference type="ChEBI" id="CHEBI:456216"/>
        <dbReference type="EC" id="5.6.2.3"/>
    </reaction>
</comment>
<comment type="similarity">
    <text evidence="1">Belongs to the HerA family.</text>
</comment>
<evidence type="ECO:0000313" key="7">
    <source>
        <dbReference type="EMBL" id="HHN52343.1"/>
    </source>
</evidence>
<dbReference type="EMBL" id="DRXG01000073">
    <property type="protein sequence ID" value="HHN52343.1"/>
    <property type="molecule type" value="Genomic_DNA"/>
</dbReference>
<reference evidence="7" key="1">
    <citation type="journal article" date="2020" name="mSystems">
        <title>Genome- and Community-Level Interaction Insights into Carbon Utilization and Element Cycling Functions of Hydrothermarchaeota in Hydrothermal Sediment.</title>
        <authorList>
            <person name="Zhou Z."/>
            <person name="Liu Y."/>
            <person name="Xu W."/>
            <person name="Pan J."/>
            <person name="Luo Z.H."/>
            <person name="Li M."/>
        </authorList>
    </citation>
    <scope>NUCLEOTIDE SEQUENCE [LARGE SCALE GENOMIC DNA]</scope>
    <source>
        <strain evidence="7">SpSt-1073</strain>
    </source>
</reference>
<proteinExistence type="inferred from homology"/>
<feature type="region of interest" description="Disordered" evidence="5">
    <location>
        <begin position="512"/>
        <end position="533"/>
    </location>
</feature>
<evidence type="ECO:0000259" key="6">
    <source>
        <dbReference type="Pfam" id="PF01935"/>
    </source>
</evidence>
<accession>A0A7J3WCB3</accession>